<dbReference type="STRING" id="100884.GCA_000269565_03111"/>
<dbReference type="PANTHER" id="PTHR18964">
    <property type="entry name" value="ROK (REPRESSOR, ORF, KINASE) FAMILY"/>
    <property type="match status" value="1"/>
</dbReference>
<evidence type="ECO:0008006" key="4">
    <source>
        <dbReference type="Google" id="ProtNLM"/>
    </source>
</evidence>
<dbReference type="eggNOG" id="COG1940">
    <property type="taxonomic scope" value="Bacteria"/>
</dbReference>
<dbReference type="Proteomes" id="UP000003157">
    <property type="component" value="Unassembled WGS sequence"/>
</dbReference>
<evidence type="ECO:0000313" key="2">
    <source>
        <dbReference type="EMBL" id="EFW05473.1"/>
    </source>
</evidence>
<dbReference type="CDD" id="cd24152">
    <property type="entry name" value="ASKHA_NBD_ROK-like"/>
    <property type="match status" value="1"/>
</dbReference>
<dbReference type="EMBL" id="ADKX01000023">
    <property type="protein sequence ID" value="EFW05473.1"/>
    <property type="molecule type" value="Genomic_DNA"/>
</dbReference>
<sequence length="296" mass="32904">MKKLIFDVGASAIKYALMDNDAHIYEKGKEVTPHDNFEHFLTILKSIYEKYQTQIDGIALSLPGTIDSVRGQIYAPGGLSYNENINLVDKMRSFTQLPITIENDGKSAALAEVWKGNLKDCQDGIVIVVGSGLGGGIIKDGQLWKGQHLFAGEFSYIFQGEGTSFMENAWAVKGSTTALIMDVARRKNIEASQLDGYRIFQWVEALDEEACAALQTLAKNLAIGIYNLQCILDPQKILIGGGISQQPILIEKIQEELNKIYEKIPFDIPHAQIDNCCYYNDSNMIGALYNFLTMYP</sequence>
<dbReference type="GeneID" id="78230905"/>
<evidence type="ECO:0000256" key="1">
    <source>
        <dbReference type="ARBA" id="ARBA00006479"/>
    </source>
</evidence>
<dbReference type="AlphaFoldDB" id="E7G932"/>
<dbReference type="RefSeq" id="WP_008788386.1">
    <property type="nucleotide sequence ID" value="NZ_AKCB01000002.1"/>
</dbReference>
<dbReference type="InterPro" id="IPR043129">
    <property type="entry name" value="ATPase_NBD"/>
</dbReference>
<proteinExistence type="inferred from homology"/>
<dbReference type="OrthoDB" id="9795247at2"/>
<dbReference type="SUPFAM" id="SSF53067">
    <property type="entry name" value="Actin-like ATPase domain"/>
    <property type="match status" value="1"/>
</dbReference>
<dbReference type="HOGENOM" id="CLU_036604_0_2_9"/>
<protein>
    <recommendedName>
        <fullName evidence="4">ROK family protein</fullName>
    </recommendedName>
</protein>
<dbReference type="Gene3D" id="3.30.420.40">
    <property type="match status" value="2"/>
</dbReference>
<reference evidence="2 3" key="1">
    <citation type="submission" date="2010-12" db="EMBL/GenBank/DDBJ databases">
        <title>The Genome Sequence of Coprobacillus sp. strain 29_1.</title>
        <authorList>
            <consortium name="The Broad Institute Genome Sequencing Platform"/>
            <person name="Earl A."/>
            <person name="Ward D."/>
            <person name="Feldgarden M."/>
            <person name="Gevers D."/>
            <person name="Daigneault M."/>
            <person name="Sibley C.D."/>
            <person name="White A."/>
            <person name="Strauss J."/>
            <person name="Allen-Vercoe E."/>
            <person name="Young S.K."/>
            <person name="Zeng Q."/>
            <person name="Gargeya S."/>
            <person name="Fitzgerald M."/>
            <person name="Haas B."/>
            <person name="Abouelleil A."/>
            <person name="Alvarado L."/>
            <person name="Arachchi H.M."/>
            <person name="Berlin A."/>
            <person name="Brown A."/>
            <person name="Chapman S.B."/>
            <person name="Chen Z."/>
            <person name="Dunbar C."/>
            <person name="Freedman E."/>
            <person name="Gearin G."/>
            <person name="Gellesch M."/>
            <person name="Goldberg J."/>
            <person name="Griggs A."/>
            <person name="Gujja S."/>
            <person name="Heilman E."/>
            <person name="Heiman D."/>
            <person name="Howarth C."/>
            <person name="Larson L."/>
            <person name="Lui A."/>
            <person name="MacDonald P.J.P."/>
            <person name="Mehta T."/>
            <person name="Montmayeur A."/>
            <person name="Murphy C."/>
            <person name="Neiman D."/>
            <person name="Pearson M."/>
            <person name="Priest M."/>
            <person name="Roberts A."/>
            <person name="Saif S."/>
            <person name="Shea T."/>
            <person name="Shenoy N."/>
            <person name="Sisk P."/>
            <person name="Stolte C."/>
            <person name="Sykes S."/>
            <person name="White J."/>
            <person name="Yandava C."/>
            <person name="Nusbaum C."/>
            <person name="Birren B."/>
        </authorList>
    </citation>
    <scope>NUCLEOTIDE SEQUENCE [LARGE SCALE GENOMIC DNA]</scope>
    <source>
        <strain evidence="2 3">29_1</strain>
    </source>
</reference>
<evidence type="ECO:0000313" key="3">
    <source>
        <dbReference type="Proteomes" id="UP000003157"/>
    </source>
</evidence>
<gene>
    <name evidence="2" type="ORF">HMPREF9488_01270</name>
</gene>
<comment type="similarity">
    <text evidence="1">Belongs to the ROK (NagC/XylR) family.</text>
</comment>
<organism evidence="2 3">
    <name type="scientific">Coprobacillus cateniformis</name>
    <dbReference type="NCBI Taxonomy" id="100884"/>
    <lineage>
        <taxon>Bacteria</taxon>
        <taxon>Bacillati</taxon>
        <taxon>Bacillota</taxon>
        <taxon>Erysipelotrichia</taxon>
        <taxon>Erysipelotrichales</taxon>
        <taxon>Coprobacillaceae</taxon>
        <taxon>Coprobacillus</taxon>
    </lineage>
</organism>
<dbReference type="PANTHER" id="PTHR18964:SF170">
    <property type="entry name" value="SUGAR KINASE"/>
    <property type="match status" value="1"/>
</dbReference>
<dbReference type="InterPro" id="IPR000600">
    <property type="entry name" value="ROK"/>
</dbReference>
<name>E7G932_9FIRM</name>
<comment type="caution">
    <text evidence="2">The sequence shown here is derived from an EMBL/GenBank/DDBJ whole genome shotgun (WGS) entry which is preliminary data.</text>
</comment>
<accession>E7G932</accession>
<keyword evidence="3" id="KW-1185">Reference proteome</keyword>
<dbReference type="Pfam" id="PF00480">
    <property type="entry name" value="ROK"/>
    <property type="match status" value="1"/>
</dbReference>